<reference evidence="1 2" key="3">
    <citation type="journal article" date="2008" name="BMC Genomics">
        <title>The genome of the versatile nitrogen fixer Azorhizobium caulinodans ORS571.</title>
        <authorList>
            <person name="Lee KB."/>
            <person name="Backer P.D."/>
            <person name="Aono T."/>
            <person name="Liu CT."/>
            <person name="Suzuki S."/>
            <person name="Suzuki T."/>
            <person name="Kaneko T."/>
            <person name="Yamada M."/>
            <person name="Tabata S."/>
            <person name="Kupfer D.M."/>
            <person name="Najar F.Z."/>
            <person name="Wiley G.B."/>
            <person name="Roe B."/>
            <person name="Binnewies T.T."/>
            <person name="Ussery D.W."/>
            <person name="D'Haeze W."/>
            <person name="Herder J.D."/>
            <person name="Gevers D."/>
            <person name="Vereecke D."/>
            <person name="Holsters M."/>
            <person name="Oyaizu H."/>
        </authorList>
    </citation>
    <scope>NUCLEOTIDE SEQUENCE [LARGE SCALE GENOMIC DNA]</scope>
    <source>
        <strain evidence="2">ATCC 43989 / DSM 5975 / JCM 20966 / LMG 6465 / NBRC 14845 / NCIMB 13405 / ORS 571</strain>
    </source>
</reference>
<dbReference type="HOGENOM" id="CLU_1425529_0_0_5"/>
<reference evidence="1 2" key="5">
    <citation type="journal article" date="2010" name="Appl. Environ. Microbiol.">
        <title>phrR-like gene praR of Azorhizobium caulinodans ORS571 is essential for symbiosis with Sesbania rostrata and is involved in expression of reb genes.</title>
        <authorList>
            <person name="Akiba N."/>
            <person name="Aono T."/>
            <person name="Toyazaki H."/>
            <person name="Sato S."/>
            <person name="Oyaizu H."/>
        </authorList>
    </citation>
    <scope>NUCLEOTIDE SEQUENCE [LARGE SCALE GENOMIC DNA]</scope>
    <source>
        <strain evidence="2">ATCC 43989 / DSM 5975 / JCM 20966 / LMG 6465 / NBRC 14845 / NCIMB 13405 / ORS 571</strain>
    </source>
</reference>
<reference evidence="1 2" key="4">
    <citation type="journal article" date="2009" name="Appl. Environ. Microbiol.">
        <title>Comparative genome-wide transcriptional profiling of Azorhizobium caulinodans ORS571 grown under free-living and symbiotic conditions.</title>
        <authorList>
            <person name="Tsukada S."/>
            <person name="Aono T."/>
            <person name="Akiba N."/>
            <person name="Lee KB."/>
            <person name="Liu CT."/>
            <person name="Toyazaki H."/>
            <person name="Oyaizu H."/>
        </authorList>
    </citation>
    <scope>NUCLEOTIDE SEQUENCE [LARGE SCALE GENOMIC DNA]</scope>
    <source>
        <strain evidence="2">ATCC 43989 / DSM 5975 / JCM 20966 / LMG 6465 / NBRC 14845 / NCIMB 13405 / ORS 571</strain>
    </source>
</reference>
<sequence>MDIIEHGRWAAYVPQTIHPLAPPNALYWRQEETGEDWYAYSRRVWNILGGVDASGTVKLVLDAAGTVLLANRDASRLMPPVGRVIELAGAGVEEPPLGATLVDGRFIGKAGESPSAPLVVPREISDRQFFQGLALKGLITEEEAISAVSTGALPAAFETLIGQLSAADRFTARMLPSGATSFLRTNPLVDTLGAMLGMSPGAIDELWRFCGGL</sequence>
<evidence type="ECO:0000313" key="2">
    <source>
        <dbReference type="Proteomes" id="UP000000270"/>
    </source>
</evidence>
<organism evidence="1 2">
    <name type="scientific">Azorhizobium caulinodans (strain ATCC 43989 / DSM 5975 / JCM 20966 / LMG 6465 / NBRC 14845 / NCIMB 13405 / ORS 571)</name>
    <dbReference type="NCBI Taxonomy" id="438753"/>
    <lineage>
        <taxon>Bacteria</taxon>
        <taxon>Pseudomonadati</taxon>
        <taxon>Pseudomonadota</taxon>
        <taxon>Alphaproteobacteria</taxon>
        <taxon>Hyphomicrobiales</taxon>
        <taxon>Xanthobacteraceae</taxon>
        <taxon>Azorhizobium</taxon>
    </lineage>
</organism>
<dbReference type="STRING" id="438753.AZC_2161"/>
<dbReference type="AlphaFoldDB" id="A8I7T9"/>
<dbReference type="EMBL" id="AP009384">
    <property type="protein sequence ID" value="BAF88159.1"/>
    <property type="molecule type" value="Genomic_DNA"/>
</dbReference>
<keyword evidence="2" id="KW-1185">Reference proteome</keyword>
<reference evidence="1 2" key="1">
    <citation type="journal article" date="2007" name="Appl. Environ. Microbiol.">
        <title>Rhizobial factors required for stem nodule maturation and maintenance in Sesbania rostrata-Azorhizobium caulinodans ORS571 symbiosis.</title>
        <authorList>
            <person name="Suzuki S."/>
            <person name="Aono T."/>
            <person name="Lee KB."/>
            <person name="Suzuki T."/>
            <person name="Liu CT."/>
            <person name="Miwa H."/>
            <person name="Wakao S."/>
            <person name="Iki T."/>
            <person name="Oyaizu H."/>
        </authorList>
    </citation>
    <scope>NUCLEOTIDE SEQUENCE [LARGE SCALE GENOMIC DNA]</scope>
    <source>
        <strain evidence="2">ATCC 43989 / DSM 5975 / JCM 20966 / LMG 6465 / NBRC 14845 / NCIMB 13405 / ORS 571</strain>
    </source>
</reference>
<dbReference type="eggNOG" id="ENOG5033ES1">
    <property type="taxonomic scope" value="Bacteria"/>
</dbReference>
<reference evidence="1 2" key="6">
    <citation type="journal article" date="2011" name="Appl. Environ. Microbiol.">
        <title>Involvement of the azorhizobial chromosome partition gene (parA) in the onset of bacteroid differentiation during Sesbania rostrata stem nodule development.</title>
        <authorList>
            <person name="Liu CT."/>
            <person name="Lee KB."/>
            <person name="Wang YS."/>
            <person name="Peng MH."/>
            <person name="Lee KT."/>
            <person name="Suzuki S."/>
            <person name="Suzuki T."/>
            <person name="Oyaizu H."/>
        </authorList>
    </citation>
    <scope>NUCLEOTIDE SEQUENCE [LARGE SCALE GENOMIC DNA]</scope>
    <source>
        <strain evidence="2">ATCC 43989 / DSM 5975 / JCM 20966 / LMG 6465 / NBRC 14845 / NCIMB 13405 / ORS 571</strain>
    </source>
</reference>
<dbReference type="RefSeq" id="WP_012170688.1">
    <property type="nucleotide sequence ID" value="NC_009937.1"/>
</dbReference>
<evidence type="ECO:0000313" key="1">
    <source>
        <dbReference type="EMBL" id="BAF88159.1"/>
    </source>
</evidence>
<name>A8I7T9_AZOC5</name>
<gene>
    <name evidence="1" type="ordered locus">AZC_2161</name>
</gene>
<proteinExistence type="predicted"/>
<protein>
    <submittedName>
        <fullName evidence="1">Uncharacterized protein</fullName>
    </submittedName>
</protein>
<accession>A8I7T9</accession>
<dbReference type="Proteomes" id="UP000000270">
    <property type="component" value="Chromosome"/>
</dbReference>
<dbReference type="KEGG" id="azc:AZC_2161"/>
<reference evidence="2" key="2">
    <citation type="submission" date="2007-04" db="EMBL/GenBank/DDBJ databases">
        <title>Complete genome sequence of the nitrogen-fixing bacterium Azorhizobium caulinodans ORS571.</title>
        <authorList>
            <person name="Lee K.B."/>
            <person name="Backer P.D."/>
            <person name="Aono T."/>
            <person name="Liu C.T."/>
            <person name="Suzuki S."/>
            <person name="Suzuki T."/>
            <person name="Kaneko T."/>
            <person name="Yamada M."/>
            <person name="Tabata S."/>
            <person name="Kupfer D.M."/>
            <person name="Najar F.Z."/>
            <person name="Wiley G.B."/>
            <person name="Roe B."/>
            <person name="Binnewies T."/>
            <person name="Ussery D."/>
            <person name="Vereecke D."/>
            <person name="Gevers D."/>
            <person name="Holsters M."/>
            <person name="Oyaizu H."/>
        </authorList>
    </citation>
    <scope>NUCLEOTIDE SEQUENCE [LARGE SCALE GENOMIC DNA]</scope>
    <source>
        <strain evidence="2">ATCC 43989 / DSM 5975 / JCM 20966 / LMG 6465 / NBRC 14845 / NCIMB 13405 / ORS 571</strain>
    </source>
</reference>